<dbReference type="Proteomes" id="UP000653472">
    <property type="component" value="Unassembled WGS sequence"/>
</dbReference>
<dbReference type="PANTHER" id="PTHR43046">
    <property type="entry name" value="GDP-MANNOSE MANNOSYL HYDROLASE"/>
    <property type="match status" value="1"/>
</dbReference>
<organism evidence="5 6">
    <name type="scientific">Solimonas marina</name>
    <dbReference type="NCBI Taxonomy" id="2714601"/>
    <lineage>
        <taxon>Bacteria</taxon>
        <taxon>Pseudomonadati</taxon>
        <taxon>Pseudomonadota</taxon>
        <taxon>Gammaproteobacteria</taxon>
        <taxon>Nevskiales</taxon>
        <taxon>Nevskiaceae</taxon>
        <taxon>Solimonas</taxon>
    </lineage>
</organism>
<accession>A0A969WBG6</accession>
<dbReference type="Gene3D" id="3.90.79.10">
    <property type="entry name" value="Nucleoside Triphosphate Pyrophosphohydrolase"/>
    <property type="match status" value="1"/>
</dbReference>
<dbReference type="GO" id="GO:0016787">
    <property type="term" value="F:hydrolase activity"/>
    <property type="evidence" value="ECO:0007669"/>
    <property type="project" value="UniProtKB-KW"/>
</dbReference>
<proteinExistence type="predicted"/>
<dbReference type="InterPro" id="IPR000086">
    <property type="entry name" value="NUDIX_hydrolase_dom"/>
</dbReference>
<dbReference type="AlphaFoldDB" id="A0A969WBG6"/>
<dbReference type="PROSITE" id="PS51462">
    <property type="entry name" value="NUDIX"/>
    <property type="match status" value="1"/>
</dbReference>
<sequence>MHHPCAAPRSRCGRPRGFSRRPPAPSGARHRTDRGTSSAYHSAQPDGEDDVARSSLIPEAHLLLFRNDEVLLLLRQNTGYEDGRYSVVAGHVEPGETALDGMRREAEEEAGLILTREQLRLCHVIHRRTDAERISLFFTADDWRGEPRNNEPQKCGDLSWFPLDALPHNMIPYVRQAIQETLRGTVYSEHGWTESSVSAALS</sequence>
<dbReference type="SUPFAM" id="SSF55811">
    <property type="entry name" value="Nudix"/>
    <property type="match status" value="1"/>
</dbReference>
<dbReference type="InterPro" id="IPR015797">
    <property type="entry name" value="NUDIX_hydrolase-like_dom_sf"/>
</dbReference>
<comment type="cofactor">
    <cofactor evidence="1">
        <name>Mg(2+)</name>
        <dbReference type="ChEBI" id="CHEBI:18420"/>
    </cofactor>
</comment>
<dbReference type="InterPro" id="IPR020084">
    <property type="entry name" value="NUDIX_hydrolase_CS"/>
</dbReference>
<feature type="region of interest" description="Disordered" evidence="3">
    <location>
        <begin position="1"/>
        <end position="51"/>
    </location>
</feature>
<evidence type="ECO:0000256" key="3">
    <source>
        <dbReference type="SAM" id="MobiDB-lite"/>
    </source>
</evidence>
<dbReference type="PANTHER" id="PTHR43046:SF16">
    <property type="entry name" value="ADP-RIBOSE PYROPHOSPHATASE YJHB-RELATED"/>
    <property type="match status" value="1"/>
</dbReference>
<evidence type="ECO:0000259" key="4">
    <source>
        <dbReference type="PROSITE" id="PS51462"/>
    </source>
</evidence>
<keyword evidence="2" id="KW-0378">Hydrolase</keyword>
<evidence type="ECO:0000256" key="1">
    <source>
        <dbReference type="ARBA" id="ARBA00001946"/>
    </source>
</evidence>
<gene>
    <name evidence="5" type="ORF">G7Y82_11540</name>
</gene>
<protein>
    <submittedName>
        <fullName evidence="5">NUDIX domain-containing protein</fullName>
    </submittedName>
</protein>
<evidence type="ECO:0000256" key="2">
    <source>
        <dbReference type="ARBA" id="ARBA00022801"/>
    </source>
</evidence>
<evidence type="ECO:0000313" key="5">
    <source>
        <dbReference type="EMBL" id="NKF22953.1"/>
    </source>
</evidence>
<evidence type="ECO:0000313" key="6">
    <source>
        <dbReference type="Proteomes" id="UP000653472"/>
    </source>
</evidence>
<keyword evidence="6" id="KW-1185">Reference proteome</keyword>
<comment type="caution">
    <text evidence="5">The sequence shown here is derived from an EMBL/GenBank/DDBJ whole genome shotgun (WGS) entry which is preliminary data.</text>
</comment>
<dbReference type="CDD" id="cd04683">
    <property type="entry name" value="NUDIX_Hydrolase"/>
    <property type="match status" value="1"/>
</dbReference>
<reference evidence="5" key="1">
    <citation type="submission" date="2020-03" db="EMBL/GenBank/DDBJ databases">
        <title>Solimonas marina sp. nov., isolated from deep seawater of the Pacific Ocean.</title>
        <authorList>
            <person name="Liu X."/>
            <person name="Lai Q."/>
            <person name="Sun F."/>
            <person name="Gai Y."/>
            <person name="Li G."/>
            <person name="Shao Z."/>
        </authorList>
    </citation>
    <scope>NUCLEOTIDE SEQUENCE</scope>
    <source>
        <strain evidence="5">C16B3</strain>
    </source>
</reference>
<name>A0A969WBG6_9GAMM</name>
<dbReference type="PROSITE" id="PS00893">
    <property type="entry name" value="NUDIX_BOX"/>
    <property type="match status" value="1"/>
</dbReference>
<dbReference type="Pfam" id="PF00293">
    <property type="entry name" value="NUDIX"/>
    <property type="match status" value="1"/>
</dbReference>
<feature type="domain" description="Nudix hydrolase" evidence="4">
    <location>
        <begin position="55"/>
        <end position="183"/>
    </location>
</feature>
<dbReference type="EMBL" id="JAAVXB010000005">
    <property type="protein sequence ID" value="NKF22953.1"/>
    <property type="molecule type" value="Genomic_DNA"/>
</dbReference>